<dbReference type="EMBL" id="MBDO02000174">
    <property type="protein sequence ID" value="RLN60902.1"/>
    <property type="molecule type" value="Genomic_DNA"/>
</dbReference>
<gene>
    <name evidence="1" type="ORF">BBJ29_007002</name>
    <name evidence="2" type="ORF">BBP00_00005695</name>
</gene>
<dbReference type="EMBL" id="MBAD02001978">
    <property type="protein sequence ID" value="RLN50751.1"/>
    <property type="molecule type" value="Genomic_DNA"/>
</dbReference>
<reference evidence="3 4" key="1">
    <citation type="submission" date="2018-07" db="EMBL/GenBank/DDBJ databases">
        <title>Genome sequencing of oomycete isolates from Chile give support for New Zealand origin for Phytophthora kernoviae and make available the first Nothophytophthora sp. genome.</title>
        <authorList>
            <person name="Studholme D.J."/>
            <person name="Sanfuentes E."/>
            <person name="Panda P."/>
            <person name="Hill R."/>
            <person name="Sambles C."/>
            <person name="Grant M."/>
            <person name="Williams N.M."/>
            <person name="Mcdougal R.L."/>
        </authorList>
    </citation>
    <scope>NUCLEOTIDE SEQUENCE [LARGE SCALE GENOMIC DNA]</scope>
    <source>
        <strain evidence="2">Chile6</strain>
        <strain evidence="1">Chile7</strain>
    </source>
</reference>
<name>A0A3F2RNT4_9STRA</name>
<evidence type="ECO:0000313" key="4">
    <source>
        <dbReference type="Proteomes" id="UP000284657"/>
    </source>
</evidence>
<dbReference type="AlphaFoldDB" id="A0A3F2RNT4"/>
<comment type="caution">
    <text evidence="2">The sequence shown here is derived from an EMBL/GenBank/DDBJ whole genome shotgun (WGS) entry which is preliminary data.</text>
</comment>
<proteinExistence type="predicted"/>
<evidence type="ECO:0000313" key="1">
    <source>
        <dbReference type="EMBL" id="RLN50751.1"/>
    </source>
</evidence>
<evidence type="ECO:0000313" key="3">
    <source>
        <dbReference type="Proteomes" id="UP000277300"/>
    </source>
</evidence>
<dbReference type="Proteomes" id="UP000284657">
    <property type="component" value="Unassembled WGS sequence"/>
</dbReference>
<accession>A0A3F2RNT4</accession>
<evidence type="ECO:0000313" key="2">
    <source>
        <dbReference type="EMBL" id="RLN60902.1"/>
    </source>
</evidence>
<sequence length="67" mass="7337">MVRGLKRLFNGIAHTNADQDMWLGRLGDSGMLVIRLEVSSAPKIANCLYSGHRSAGEWQICVDGFSS</sequence>
<dbReference type="Proteomes" id="UP000277300">
    <property type="component" value="Unassembled WGS sequence"/>
</dbReference>
<protein>
    <submittedName>
        <fullName evidence="2">Uncharacterized protein</fullName>
    </submittedName>
</protein>
<organism evidence="2 3">
    <name type="scientific">Phytophthora kernoviae</name>
    <dbReference type="NCBI Taxonomy" id="325452"/>
    <lineage>
        <taxon>Eukaryota</taxon>
        <taxon>Sar</taxon>
        <taxon>Stramenopiles</taxon>
        <taxon>Oomycota</taxon>
        <taxon>Peronosporomycetes</taxon>
        <taxon>Peronosporales</taxon>
        <taxon>Peronosporaceae</taxon>
        <taxon>Phytophthora</taxon>
    </lineage>
</organism>